<dbReference type="OrthoDB" id="6778624at2759"/>
<name>A0A8X6WNE3_9ARAC</name>
<reference evidence="1" key="1">
    <citation type="submission" date="2020-08" db="EMBL/GenBank/DDBJ databases">
        <title>Multicomponent nature underlies the extraordinary mechanical properties of spider dragline silk.</title>
        <authorList>
            <person name="Kono N."/>
            <person name="Nakamura H."/>
            <person name="Mori M."/>
            <person name="Yoshida Y."/>
            <person name="Ohtoshi R."/>
            <person name="Malay A.D."/>
            <person name="Moran D.A.P."/>
            <person name="Tomita M."/>
            <person name="Numata K."/>
            <person name="Arakawa K."/>
        </authorList>
    </citation>
    <scope>NUCLEOTIDE SEQUENCE</scope>
</reference>
<keyword evidence="2" id="KW-1185">Reference proteome</keyword>
<dbReference type="AlphaFoldDB" id="A0A8X6WNE3"/>
<evidence type="ECO:0000313" key="1">
    <source>
        <dbReference type="EMBL" id="GFY38348.1"/>
    </source>
</evidence>
<accession>A0A8X6WNE3</accession>
<protein>
    <submittedName>
        <fullName evidence="1">HTH CENPB-type domain-containing protein</fullName>
    </submittedName>
</protein>
<proteinExistence type="predicted"/>
<sequence length="214" mass="25186">MLMGEELYNYIVDMLAEKNMIHDEELIHANEVCEEVFFESVEVDSSSDEYEPEEKKRDIKHIPLNYKIKAVNMAKNHPTWSIKTLHRCQYQSTFNRTLADKGSKTIFVKQQDRNKLTHTYTDQYALTLSGKLLPKVFVCLQEPTRKFGPRVQKIVEEYSQKYKNIVITSSNSGKFSTELYIDFLQDCLKPYVEKENYSSSRRFLERSNKTRNLG</sequence>
<evidence type="ECO:0000313" key="2">
    <source>
        <dbReference type="Proteomes" id="UP000886998"/>
    </source>
</evidence>
<comment type="caution">
    <text evidence="1">The sequence shown here is derived from an EMBL/GenBank/DDBJ whole genome shotgun (WGS) entry which is preliminary data.</text>
</comment>
<dbReference type="EMBL" id="BMAV01000799">
    <property type="protein sequence ID" value="GFY38348.1"/>
    <property type="molecule type" value="Genomic_DNA"/>
</dbReference>
<dbReference type="Proteomes" id="UP000886998">
    <property type="component" value="Unassembled WGS sequence"/>
</dbReference>
<organism evidence="1 2">
    <name type="scientific">Trichonephila inaurata madagascariensis</name>
    <dbReference type="NCBI Taxonomy" id="2747483"/>
    <lineage>
        <taxon>Eukaryota</taxon>
        <taxon>Metazoa</taxon>
        <taxon>Ecdysozoa</taxon>
        <taxon>Arthropoda</taxon>
        <taxon>Chelicerata</taxon>
        <taxon>Arachnida</taxon>
        <taxon>Araneae</taxon>
        <taxon>Araneomorphae</taxon>
        <taxon>Entelegynae</taxon>
        <taxon>Araneoidea</taxon>
        <taxon>Nephilidae</taxon>
        <taxon>Trichonephila</taxon>
        <taxon>Trichonephila inaurata</taxon>
    </lineage>
</organism>
<gene>
    <name evidence="1" type="primary">AVEN_22431_1</name>
    <name evidence="1" type="ORF">TNIN_309391</name>
</gene>